<dbReference type="Pfam" id="PF00440">
    <property type="entry name" value="TetR_N"/>
    <property type="match status" value="1"/>
</dbReference>
<feature type="region of interest" description="Disordered" evidence="4">
    <location>
        <begin position="1"/>
        <end position="24"/>
    </location>
</feature>
<protein>
    <submittedName>
        <fullName evidence="6">Unannotated protein</fullName>
    </submittedName>
</protein>
<evidence type="ECO:0000259" key="5">
    <source>
        <dbReference type="PROSITE" id="PS50977"/>
    </source>
</evidence>
<dbReference type="GO" id="GO:0000976">
    <property type="term" value="F:transcription cis-regulatory region binding"/>
    <property type="evidence" value="ECO:0007669"/>
    <property type="project" value="TreeGrafter"/>
</dbReference>
<dbReference type="PRINTS" id="PR00455">
    <property type="entry name" value="HTHTETR"/>
</dbReference>
<dbReference type="AlphaFoldDB" id="A0A6J6F9M2"/>
<proteinExistence type="predicted"/>
<keyword evidence="3" id="KW-0804">Transcription</keyword>
<dbReference type="PROSITE" id="PS01081">
    <property type="entry name" value="HTH_TETR_1"/>
    <property type="match status" value="1"/>
</dbReference>
<evidence type="ECO:0000256" key="3">
    <source>
        <dbReference type="ARBA" id="ARBA00023163"/>
    </source>
</evidence>
<dbReference type="PANTHER" id="PTHR30055">
    <property type="entry name" value="HTH-TYPE TRANSCRIPTIONAL REGULATOR RUTR"/>
    <property type="match status" value="1"/>
</dbReference>
<keyword evidence="2" id="KW-0238">DNA-binding</keyword>
<reference evidence="6" key="1">
    <citation type="submission" date="2020-05" db="EMBL/GenBank/DDBJ databases">
        <authorList>
            <person name="Chiriac C."/>
            <person name="Salcher M."/>
            <person name="Ghai R."/>
            <person name="Kavagutti S V."/>
        </authorList>
    </citation>
    <scope>NUCLEOTIDE SEQUENCE</scope>
</reference>
<gene>
    <name evidence="6" type="ORF">UFOPK1722_01067</name>
</gene>
<accession>A0A6J6F9M2</accession>
<sequence length="211" mass="23495">MSRRSKSLDAGFPTDVPIRRGDDLGPKAQRTVERIIESARGVFLTNGYAGTTIDEIARVAEISRGSIYTYFPTKRDVLVAVGADSVRATEALIDDLGRLGRTRKGLTEWVADYFAFLDVHGAFAFAWTEAAQNDDEIRVAGMKGHLRVCRDFSRRLAEATGRPIDDPETFGLTMISMLERLWSYGSLYSGRTRRDVVVERAALTIWTAVRA</sequence>
<evidence type="ECO:0000256" key="4">
    <source>
        <dbReference type="SAM" id="MobiDB-lite"/>
    </source>
</evidence>
<dbReference type="GO" id="GO:0003700">
    <property type="term" value="F:DNA-binding transcription factor activity"/>
    <property type="evidence" value="ECO:0007669"/>
    <property type="project" value="TreeGrafter"/>
</dbReference>
<evidence type="ECO:0000313" key="6">
    <source>
        <dbReference type="EMBL" id="CAB4581388.1"/>
    </source>
</evidence>
<dbReference type="PANTHER" id="PTHR30055:SF234">
    <property type="entry name" value="HTH-TYPE TRANSCRIPTIONAL REGULATOR BETI"/>
    <property type="match status" value="1"/>
</dbReference>
<keyword evidence="1" id="KW-0805">Transcription regulation</keyword>
<dbReference type="InterPro" id="IPR001647">
    <property type="entry name" value="HTH_TetR"/>
</dbReference>
<dbReference type="EMBL" id="CAEZTS010000088">
    <property type="protein sequence ID" value="CAB4581388.1"/>
    <property type="molecule type" value="Genomic_DNA"/>
</dbReference>
<feature type="domain" description="HTH tetR-type" evidence="5">
    <location>
        <begin position="29"/>
        <end position="89"/>
    </location>
</feature>
<dbReference type="InterPro" id="IPR009057">
    <property type="entry name" value="Homeodomain-like_sf"/>
</dbReference>
<evidence type="ECO:0000256" key="1">
    <source>
        <dbReference type="ARBA" id="ARBA00023015"/>
    </source>
</evidence>
<dbReference type="Gene3D" id="1.10.357.10">
    <property type="entry name" value="Tetracycline Repressor, domain 2"/>
    <property type="match status" value="1"/>
</dbReference>
<dbReference type="InterPro" id="IPR023772">
    <property type="entry name" value="DNA-bd_HTH_TetR-type_CS"/>
</dbReference>
<name>A0A6J6F9M2_9ZZZZ</name>
<evidence type="ECO:0000256" key="2">
    <source>
        <dbReference type="ARBA" id="ARBA00023125"/>
    </source>
</evidence>
<organism evidence="6">
    <name type="scientific">freshwater metagenome</name>
    <dbReference type="NCBI Taxonomy" id="449393"/>
    <lineage>
        <taxon>unclassified sequences</taxon>
        <taxon>metagenomes</taxon>
        <taxon>ecological metagenomes</taxon>
    </lineage>
</organism>
<dbReference type="PROSITE" id="PS50977">
    <property type="entry name" value="HTH_TETR_2"/>
    <property type="match status" value="1"/>
</dbReference>
<dbReference type="SUPFAM" id="SSF46689">
    <property type="entry name" value="Homeodomain-like"/>
    <property type="match status" value="1"/>
</dbReference>
<dbReference type="InterPro" id="IPR050109">
    <property type="entry name" value="HTH-type_TetR-like_transc_reg"/>
</dbReference>